<proteinExistence type="predicted"/>
<keyword evidence="1" id="KW-0805">Transcription regulation</keyword>
<protein>
    <submittedName>
        <fullName evidence="5">DNA-binding MarR family transcriptional regulator</fullName>
    </submittedName>
</protein>
<dbReference type="Gene3D" id="1.10.10.10">
    <property type="entry name" value="Winged helix-like DNA-binding domain superfamily/Winged helix DNA-binding domain"/>
    <property type="match status" value="1"/>
</dbReference>
<dbReference type="AlphaFoldDB" id="A0A7W6G0C4"/>
<keyword evidence="6" id="KW-1185">Reference proteome</keyword>
<feature type="domain" description="HTH marR-type" evidence="4">
    <location>
        <begin position="2"/>
        <end position="132"/>
    </location>
</feature>
<keyword evidence="3" id="KW-0804">Transcription</keyword>
<dbReference type="Pfam" id="PF12802">
    <property type="entry name" value="MarR_2"/>
    <property type="match status" value="1"/>
</dbReference>
<evidence type="ECO:0000259" key="4">
    <source>
        <dbReference type="PROSITE" id="PS50995"/>
    </source>
</evidence>
<dbReference type="RefSeq" id="WP_183893213.1">
    <property type="nucleotide sequence ID" value="NZ_JACIDV010000001.1"/>
</dbReference>
<evidence type="ECO:0000313" key="5">
    <source>
        <dbReference type="EMBL" id="MBB3944254.1"/>
    </source>
</evidence>
<reference evidence="5 6" key="1">
    <citation type="submission" date="2020-08" db="EMBL/GenBank/DDBJ databases">
        <title>Genomic Encyclopedia of Type Strains, Phase IV (KMG-IV): sequencing the most valuable type-strain genomes for metagenomic binning, comparative biology and taxonomic classification.</title>
        <authorList>
            <person name="Goeker M."/>
        </authorList>
    </citation>
    <scope>NUCLEOTIDE SEQUENCE [LARGE SCALE GENOMIC DNA]</scope>
    <source>
        <strain evidence="5 6">DSM 26438</strain>
    </source>
</reference>
<name>A0A7W6G0C4_9HYPH</name>
<accession>A0A7W6G0C4</accession>
<dbReference type="Proteomes" id="UP000565286">
    <property type="component" value="Unassembled WGS sequence"/>
</dbReference>
<dbReference type="EMBL" id="JACIDV010000001">
    <property type="protein sequence ID" value="MBB3944254.1"/>
    <property type="molecule type" value="Genomic_DNA"/>
</dbReference>
<dbReference type="InterPro" id="IPR036390">
    <property type="entry name" value="WH_DNA-bd_sf"/>
</dbReference>
<dbReference type="PROSITE" id="PS50995">
    <property type="entry name" value="HTH_MARR_2"/>
    <property type="match status" value="1"/>
</dbReference>
<sequence>MAHCYSTMLREATRKVSSFYDEALLPVGINVAQFSMLRRIERLQPISLSELAREAYLDRSTIGRNVKVIERMGLVETRRSGVDQREALIMLTRAGTDMLETAGPVWDDCQAAMEKRLGAIKMTALQDILRSI</sequence>
<dbReference type="PANTHER" id="PTHR42756:SF1">
    <property type="entry name" value="TRANSCRIPTIONAL REPRESSOR OF EMRAB OPERON"/>
    <property type="match status" value="1"/>
</dbReference>
<dbReference type="GO" id="GO:0003700">
    <property type="term" value="F:DNA-binding transcription factor activity"/>
    <property type="evidence" value="ECO:0007669"/>
    <property type="project" value="InterPro"/>
</dbReference>
<evidence type="ECO:0000256" key="2">
    <source>
        <dbReference type="ARBA" id="ARBA00023125"/>
    </source>
</evidence>
<dbReference type="GO" id="GO:0003677">
    <property type="term" value="F:DNA binding"/>
    <property type="evidence" value="ECO:0007669"/>
    <property type="project" value="UniProtKB-KW"/>
</dbReference>
<evidence type="ECO:0000256" key="1">
    <source>
        <dbReference type="ARBA" id="ARBA00023015"/>
    </source>
</evidence>
<dbReference type="PANTHER" id="PTHR42756">
    <property type="entry name" value="TRANSCRIPTIONAL REGULATOR, MARR"/>
    <property type="match status" value="1"/>
</dbReference>
<evidence type="ECO:0000313" key="6">
    <source>
        <dbReference type="Proteomes" id="UP000565286"/>
    </source>
</evidence>
<dbReference type="SMART" id="SM00347">
    <property type="entry name" value="HTH_MARR"/>
    <property type="match status" value="1"/>
</dbReference>
<keyword evidence="2 5" id="KW-0238">DNA-binding</keyword>
<dbReference type="InterPro" id="IPR036388">
    <property type="entry name" value="WH-like_DNA-bd_sf"/>
</dbReference>
<comment type="caution">
    <text evidence="5">The sequence shown here is derived from an EMBL/GenBank/DDBJ whole genome shotgun (WGS) entry which is preliminary data.</text>
</comment>
<organism evidence="5 6">
    <name type="scientific">Rhizobium skierniewicense</name>
    <dbReference type="NCBI Taxonomy" id="984260"/>
    <lineage>
        <taxon>Bacteria</taxon>
        <taxon>Pseudomonadati</taxon>
        <taxon>Pseudomonadota</taxon>
        <taxon>Alphaproteobacteria</taxon>
        <taxon>Hyphomicrobiales</taxon>
        <taxon>Rhizobiaceae</taxon>
        <taxon>Rhizobium/Agrobacterium group</taxon>
        <taxon>Rhizobium</taxon>
    </lineage>
</organism>
<dbReference type="SUPFAM" id="SSF46785">
    <property type="entry name" value="Winged helix' DNA-binding domain"/>
    <property type="match status" value="1"/>
</dbReference>
<evidence type="ECO:0000256" key="3">
    <source>
        <dbReference type="ARBA" id="ARBA00023163"/>
    </source>
</evidence>
<dbReference type="InterPro" id="IPR000835">
    <property type="entry name" value="HTH_MarR-typ"/>
</dbReference>
<gene>
    <name evidence="5" type="ORF">GGQ73_000177</name>
</gene>